<organism evidence="12 13">
    <name type="scientific">Ostreobium quekettii</name>
    <dbReference type="NCBI Taxonomy" id="121088"/>
    <lineage>
        <taxon>Eukaryota</taxon>
        <taxon>Viridiplantae</taxon>
        <taxon>Chlorophyta</taxon>
        <taxon>core chlorophytes</taxon>
        <taxon>Ulvophyceae</taxon>
        <taxon>TCBD clade</taxon>
        <taxon>Bryopsidales</taxon>
        <taxon>Ostreobineae</taxon>
        <taxon>Ostreobiaceae</taxon>
        <taxon>Ostreobium</taxon>
    </lineage>
</organism>
<evidence type="ECO:0000313" key="12">
    <source>
        <dbReference type="EMBL" id="CAD7705436.1"/>
    </source>
</evidence>
<protein>
    <recommendedName>
        <fullName evidence="3">Transmembrane protein 186</fullName>
    </recommendedName>
</protein>
<feature type="region of interest" description="Disordered" evidence="9">
    <location>
        <begin position="290"/>
        <end position="310"/>
    </location>
</feature>
<keyword evidence="11" id="KW-0732">Signal</keyword>
<evidence type="ECO:0000256" key="1">
    <source>
        <dbReference type="ARBA" id="ARBA00004448"/>
    </source>
</evidence>
<name>A0A8S1JGS2_9CHLO</name>
<evidence type="ECO:0000256" key="11">
    <source>
        <dbReference type="SAM" id="SignalP"/>
    </source>
</evidence>
<comment type="similarity">
    <text evidence="2">Belongs to the TMEM186 family.</text>
</comment>
<evidence type="ECO:0000256" key="4">
    <source>
        <dbReference type="ARBA" id="ARBA00022692"/>
    </source>
</evidence>
<dbReference type="InterPro" id="IPR026571">
    <property type="entry name" value="Tmem186"/>
</dbReference>
<accession>A0A8S1JGS2</accession>
<keyword evidence="13" id="KW-1185">Reference proteome</keyword>
<dbReference type="OrthoDB" id="6147888at2759"/>
<keyword evidence="7" id="KW-0496">Mitochondrion</keyword>
<evidence type="ECO:0000256" key="7">
    <source>
        <dbReference type="ARBA" id="ARBA00023128"/>
    </source>
</evidence>
<evidence type="ECO:0000256" key="9">
    <source>
        <dbReference type="SAM" id="MobiDB-lite"/>
    </source>
</evidence>
<dbReference type="AlphaFoldDB" id="A0A8S1JGS2"/>
<evidence type="ECO:0000256" key="8">
    <source>
        <dbReference type="ARBA" id="ARBA00023136"/>
    </source>
</evidence>
<dbReference type="Proteomes" id="UP000708148">
    <property type="component" value="Unassembled WGS sequence"/>
</dbReference>
<keyword evidence="8 10" id="KW-0472">Membrane</keyword>
<feature type="signal peptide" evidence="11">
    <location>
        <begin position="1"/>
        <end position="26"/>
    </location>
</feature>
<evidence type="ECO:0000313" key="13">
    <source>
        <dbReference type="Proteomes" id="UP000708148"/>
    </source>
</evidence>
<dbReference type="GO" id="GO:0005743">
    <property type="term" value="C:mitochondrial inner membrane"/>
    <property type="evidence" value="ECO:0007669"/>
    <property type="project" value="UniProtKB-SubCell"/>
</dbReference>
<keyword evidence="5" id="KW-0999">Mitochondrion inner membrane</keyword>
<sequence>MAFGGARRQLALAVVSKRLLWGGTVAERVAMGTSAGVAWGSALCTRGAASILDADGHSAAHGRLIPSGGCSPEWSRDVTSLSRCTKLFSSKSQPNAESAKAKIGPLSHLHGANGVDGDGNIAMQQQESARGKVVLYKGRWMVPFYILVRLKVFQLLGFGSLVVPLNTWLVEGSLSPTMWLLTISIVFGSGAASTALWFYSRRYLGELALLNKSTIQLSVMDFWGNREDIAVRVEDVAPPLMGISPQALQLLAEQTFIPLDVRGQRQFFLSLRYGHIVNKQELMKLMDGSLAEPTQRHQDDTASKTFPHGS</sequence>
<gene>
    <name evidence="12" type="ORF">OSTQU699_LOCUS10791</name>
</gene>
<dbReference type="Pfam" id="PF06979">
    <property type="entry name" value="TMEM70"/>
    <property type="match status" value="1"/>
</dbReference>
<evidence type="ECO:0000256" key="5">
    <source>
        <dbReference type="ARBA" id="ARBA00022792"/>
    </source>
</evidence>
<comment type="caution">
    <text evidence="12">The sequence shown here is derived from an EMBL/GenBank/DDBJ whole genome shotgun (WGS) entry which is preliminary data.</text>
</comment>
<feature type="transmembrane region" description="Helical" evidence="10">
    <location>
        <begin position="177"/>
        <end position="199"/>
    </location>
</feature>
<dbReference type="EMBL" id="CAJHUC010003126">
    <property type="protein sequence ID" value="CAD7705436.1"/>
    <property type="molecule type" value="Genomic_DNA"/>
</dbReference>
<evidence type="ECO:0000256" key="6">
    <source>
        <dbReference type="ARBA" id="ARBA00022989"/>
    </source>
</evidence>
<evidence type="ECO:0000256" key="2">
    <source>
        <dbReference type="ARBA" id="ARBA00007020"/>
    </source>
</evidence>
<evidence type="ECO:0000256" key="3">
    <source>
        <dbReference type="ARBA" id="ARBA00014604"/>
    </source>
</evidence>
<dbReference type="InterPro" id="IPR045325">
    <property type="entry name" value="TMEM70/TMEM186/TMEM223"/>
</dbReference>
<proteinExistence type="inferred from homology"/>
<dbReference type="PANTHER" id="PTHR13603">
    <property type="entry name" value="TRANSMEMBRANE PROTEIN 186"/>
    <property type="match status" value="1"/>
</dbReference>
<keyword evidence="4 10" id="KW-0812">Transmembrane</keyword>
<feature type="chain" id="PRO_5035730859" description="Transmembrane protein 186" evidence="11">
    <location>
        <begin position="27"/>
        <end position="310"/>
    </location>
</feature>
<comment type="subcellular location">
    <subcellularLocation>
        <location evidence="1">Mitochondrion inner membrane</location>
        <topology evidence="1">Multi-pass membrane protein</topology>
    </subcellularLocation>
</comment>
<evidence type="ECO:0000256" key="10">
    <source>
        <dbReference type="SAM" id="Phobius"/>
    </source>
</evidence>
<reference evidence="12" key="1">
    <citation type="submission" date="2020-12" db="EMBL/GenBank/DDBJ databases">
        <authorList>
            <person name="Iha C."/>
        </authorList>
    </citation>
    <scope>NUCLEOTIDE SEQUENCE</scope>
</reference>
<feature type="transmembrane region" description="Helical" evidence="10">
    <location>
        <begin position="142"/>
        <end position="165"/>
    </location>
</feature>
<dbReference type="PANTHER" id="PTHR13603:SF1">
    <property type="entry name" value="TRANSMEMBRANE PROTEIN 186"/>
    <property type="match status" value="1"/>
</dbReference>
<keyword evidence="6 10" id="KW-1133">Transmembrane helix</keyword>